<dbReference type="HOGENOM" id="CLU_763104_0_0_1"/>
<evidence type="ECO:0000313" key="1">
    <source>
        <dbReference type="EMBL" id="EEU44846.1"/>
    </source>
</evidence>
<organism evidence="1 2">
    <name type="scientific">Fusarium vanettenii (strain ATCC MYA-4622 / CBS 123669 / FGSC 9596 / NRRL 45880 / 77-13-4)</name>
    <name type="common">Fusarium solani subsp. pisi</name>
    <dbReference type="NCBI Taxonomy" id="660122"/>
    <lineage>
        <taxon>Eukaryota</taxon>
        <taxon>Fungi</taxon>
        <taxon>Dikarya</taxon>
        <taxon>Ascomycota</taxon>
        <taxon>Pezizomycotina</taxon>
        <taxon>Sordariomycetes</taxon>
        <taxon>Hypocreomycetidae</taxon>
        <taxon>Hypocreales</taxon>
        <taxon>Nectriaceae</taxon>
        <taxon>Fusarium</taxon>
        <taxon>Fusarium solani species complex</taxon>
        <taxon>Fusarium vanettenii</taxon>
    </lineage>
</organism>
<reference evidence="1 2" key="1">
    <citation type="journal article" date="2009" name="PLoS Genet.">
        <title>The genome of Nectria haematococca: contribution of supernumerary chromosomes to gene expansion.</title>
        <authorList>
            <person name="Coleman J.J."/>
            <person name="Rounsley S.D."/>
            <person name="Rodriguez-Carres M."/>
            <person name="Kuo A."/>
            <person name="Wasmann C.C."/>
            <person name="Grimwood J."/>
            <person name="Schmutz J."/>
            <person name="Taga M."/>
            <person name="White G.J."/>
            <person name="Zhou S."/>
            <person name="Schwartz D.C."/>
            <person name="Freitag M."/>
            <person name="Ma L.J."/>
            <person name="Danchin E.G."/>
            <person name="Henrissat B."/>
            <person name="Coutinho P.M."/>
            <person name="Nelson D.R."/>
            <person name="Straney D."/>
            <person name="Napoli C.A."/>
            <person name="Barker B.M."/>
            <person name="Gribskov M."/>
            <person name="Rep M."/>
            <person name="Kroken S."/>
            <person name="Molnar I."/>
            <person name="Rensing C."/>
            <person name="Kennell J.C."/>
            <person name="Zamora J."/>
            <person name="Farman M.L."/>
            <person name="Selker E.U."/>
            <person name="Salamov A."/>
            <person name="Shapiro H."/>
            <person name="Pangilinan J."/>
            <person name="Lindquist E."/>
            <person name="Lamers C."/>
            <person name="Grigoriev I.V."/>
            <person name="Geiser D.M."/>
            <person name="Covert S.F."/>
            <person name="Temporini E."/>
            <person name="Vanetten H.D."/>
        </authorList>
    </citation>
    <scope>NUCLEOTIDE SEQUENCE [LARGE SCALE GENOMIC DNA]</scope>
    <source>
        <strain evidence="2">ATCC MYA-4622 / CBS 123669 / FGSC 9596 / NRRL 45880 / 77-13-4</strain>
    </source>
</reference>
<keyword evidence="2" id="KW-1185">Reference proteome</keyword>
<protein>
    <submittedName>
        <fullName evidence="1">Uncharacterized protein</fullName>
    </submittedName>
</protein>
<dbReference type="OrthoDB" id="10266925at2759"/>
<sequence>MHPSFRETWEISELLANPKTIKVNPKVINIATYPLEFGLNRRTRQQLLDLAYDAIDGVQIILEQYRRLASVSSGIKGQGAEWECQLEHRRQLGLILKIERELEERRLFAALFPHSHFDDEWVSRFMELTRRRVDEIGSGLMDIVKYINASGKLPAVLNDEASTDQRMAQLQGPRHAGMPSLMDSYHTMKDDEIKCEALGAVEALETLFCKAKAEMVRSLVYLGNKEMEEGPKKVLHAIIGDLFDYDQDMRLLRRYVDRLQHLKPRTADRVLRQRVITEFEACKFDQATARFANRLKYQLSSLERIADHVSSCDARPRDSPKPSQEDIQEQNLFQTMGQGFAEAVYEDPGFRINREAWRDSDMF</sequence>
<dbReference type="GeneID" id="9665607"/>
<dbReference type="EMBL" id="GG698900">
    <property type="protein sequence ID" value="EEU44846.1"/>
    <property type="molecule type" value="Genomic_DNA"/>
</dbReference>
<evidence type="ECO:0000313" key="2">
    <source>
        <dbReference type="Proteomes" id="UP000005206"/>
    </source>
</evidence>
<dbReference type="RefSeq" id="XP_003050559.1">
    <property type="nucleotide sequence ID" value="XM_003050513.1"/>
</dbReference>
<dbReference type="InParanoid" id="C7YUQ5"/>
<accession>C7YUQ5</accession>
<gene>
    <name evidence="1" type="ORF">NECHADRAFT_85003</name>
</gene>
<dbReference type="AlphaFoldDB" id="C7YUQ5"/>
<dbReference type="KEGG" id="nhe:NECHADRAFT_85003"/>
<name>C7YUQ5_FUSV7</name>
<proteinExistence type="predicted"/>
<dbReference type="Proteomes" id="UP000005206">
    <property type="component" value="Chromosome 9"/>
</dbReference>
<dbReference type="VEuPathDB" id="FungiDB:NECHADRAFT_85003"/>